<sequence>MRLATEAFRASLLSTLVASLPEKTPPTCAPPAVCVDDDLAACEAGVPVRPAKDVSVGRVQVEYGPLRDHGLDHVLFQVGSDLVIGSGLVVLCRDEDSVDPDGNHGALVNVILDRDLGLLIKPHPGQVPFLQTSVRRALSFVARTWLKGISSGVSSVALVHIEPDIVGNKSDPPASVTDNLLVIHIGPGGDLVKDHDHIGLGAGLASDLALRILREAGIEDCVGDLVAELVGVTLVDVLGSEQEGLHQFSAAE</sequence>
<protein>
    <submittedName>
        <fullName evidence="1">Uncharacterized protein</fullName>
    </submittedName>
</protein>
<dbReference type="Proteomes" id="UP001057402">
    <property type="component" value="Chromosome 5"/>
</dbReference>
<gene>
    <name evidence="1" type="ORF">MLD38_017927</name>
</gene>
<keyword evidence="2" id="KW-1185">Reference proteome</keyword>
<evidence type="ECO:0000313" key="2">
    <source>
        <dbReference type="Proteomes" id="UP001057402"/>
    </source>
</evidence>
<evidence type="ECO:0000313" key="1">
    <source>
        <dbReference type="EMBL" id="KAI4369492.1"/>
    </source>
</evidence>
<dbReference type="EMBL" id="CM042884">
    <property type="protein sequence ID" value="KAI4369492.1"/>
    <property type="molecule type" value="Genomic_DNA"/>
</dbReference>
<comment type="caution">
    <text evidence="1">The sequence shown here is derived from an EMBL/GenBank/DDBJ whole genome shotgun (WGS) entry which is preliminary data.</text>
</comment>
<organism evidence="1 2">
    <name type="scientific">Melastoma candidum</name>
    <dbReference type="NCBI Taxonomy" id="119954"/>
    <lineage>
        <taxon>Eukaryota</taxon>
        <taxon>Viridiplantae</taxon>
        <taxon>Streptophyta</taxon>
        <taxon>Embryophyta</taxon>
        <taxon>Tracheophyta</taxon>
        <taxon>Spermatophyta</taxon>
        <taxon>Magnoliopsida</taxon>
        <taxon>eudicotyledons</taxon>
        <taxon>Gunneridae</taxon>
        <taxon>Pentapetalae</taxon>
        <taxon>rosids</taxon>
        <taxon>malvids</taxon>
        <taxon>Myrtales</taxon>
        <taxon>Melastomataceae</taxon>
        <taxon>Melastomatoideae</taxon>
        <taxon>Melastomateae</taxon>
        <taxon>Melastoma</taxon>
    </lineage>
</organism>
<proteinExistence type="predicted"/>
<name>A0ACB9QRN6_9MYRT</name>
<accession>A0ACB9QRN6</accession>
<reference evidence="2" key="1">
    <citation type="journal article" date="2023" name="Front. Plant Sci.">
        <title>Chromosomal-level genome assembly of Melastoma candidum provides insights into trichome evolution.</title>
        <authorList>
            <person name="Zhong Y."/>
            <person name="Wu W."/>
            <person name="Sun C."/>
            <person name="Zou P."/>
            <person name="Liu Y."/>
            <person name="Dai S."/>
            <person name="Zhou R."/>
        </authorList>
    </citation>
    <scope>NUCLEOTIDE SEQUENCE [LARGE SCALE GENOMIC DNA]</scope>
</reference>